<protein>
    <recommendedName>
        <fullName evidence="2">cysteine-S-conjugate beta-lyase</fullName>
        <ecNumber evidence="2">4.4.1.13</ecNumber>
    </recommendedName>
</protein>
<evidence type="ECO:0000259" key="6">
    <source>
        <dbReference type="Pfam" id="PF00155"/>
    </source>
</evidence>
<gene>
    <name evidence="7" type="ORF">J2S23_000741</name>
</gene>
<dbReference type="Proteomes" id="UP001223079">
    <property type="component" value="Unassembled WGS sequence"/>
</dbReference>
<sequence>MTYDFTKRPNRLITHSVKWREVEKDQRLLPLWIADMDFYIAPEIKQAMADYVASDDYGYAYEAESLYQSVIDWESKRYGNTVIAEEILFVSGVVPSLSIALQALTAEGDAILINTPYYGPIPRTIQLLNRQLVKNELVNVEGRYQIDFDQLEQEIITHDVKVYVLCNPQNPSGRVWTREELSQIGNICLKHNVLIVVDEIHRDLTLFGNQHISFNTVDDAFKDISITLASATKTFNIAGTKNSYALIPNPSLRKKFTQRRMANNQHEVATIGLVATEAAFTHGEGWLDALKPVLEQNVTYVKDQLESQTNIKVMVPEAGYLIWLDFAAYGLNDEELKVKYRDEAGLILSEGTMFGSAGRQFVRFNIAAPFDVIQEACSRLVNVLAKDE</sequence>
<feature type="domain" description="Aminotransferase class I/classII large" evidence="6">
    <location>
        <begin position="57"/>
        <end position="380"/>
    </location>
</feature>
<dbReference type="NCBIfam" id="TIGR04350">
    <property type="entry name" value="C_S_lyase_PatB"/>
    <property type="match status" value="1"/>
</dbReference>
<proteinExistence type="inferred from homology"/>
<dbReference type="SUPFAM" id="SSF53383">
    <property type="entry name" value="PLP-dependent transferases"/>
    <property type="match status" value="1"/>
</dbReference>
<reference evidence="7 8" key="1">
    <citation type="submission" date="2023-07" db="EMBL/GenBank/DDBJ databases">
        <title>Genomic Encyclopedia of Type Strains, Phase IV (KMG-IV): sequencing the most valuable type-strain genomes for metagenomic binning, comparative biology and taxonomic classification.</title>
        <authorList>
            <person name="Goeker M."/>
        </authorList>
    </citation>
    <scope>NUCLEOTIDE SEQUENCE [LARGE SCALE GENOMIC DNA]</scope>
    <source>
        <strain evidence="7 8">DSM 105143</strain>
    </source>
</reference>
<evidence type="ECO:0000256" key="2">
    <source>
        <dbReference type="ARBA" id="ARBA00012224"/>
    </source>
</evidence>
<organism evidence="7 8">
    <name type="scientific">Streptococcus moroccensis</name>
    <dbReference type="NCBI Taxonomy" id="1451356"/>
    <lineage>
        <taxon>Bacteria</taxon>
        <taxon>Bacillati</taxon>
        <taxon>Bacillota</taxon>
        <taxon>Bacilli</taxon>
        <taxon>Lactobacillales</taxon>
        <taxon>Streptococcaceae</taxon>
        <taxon>Streptococcus</taxon>
    </lineage>
</organism>
<evidence type="ECO:0000256" key="1">
    <source>
        <dbReference type="ARBA" id="ARBA00001933"/>
    </source>
</evidence>
<dbReference type="CDD" id="cd00609">
    <property type="entry name" value="AAT_like"/>
    <property type="match status" value="1"/>
</dbReference>
<comment type="similarity">
    <text evidence="5">Belongs to the class-II pyridoxal-phosphate-dependent aminotransferase family. MalY/PatB cystathionine beta-lyase subfamily.</text>
</comment>
<accession>A0ABT9YQC0</accession>
<dbReference type="InterPro" id="IPR015424">
    <property type="entry name" value="PyrdxlP-dep_Trfase"/>
</dbReference>
<dbReference type="InterPro" id="IPR027619">
    <property type="entry name" value="C-S_lyase_PatB-like"/>
</dbReference>
<dbReference type="InterPro" id="IPR015422">
    <property type="entry name" value="PyrdxlP-dep_Trfase_small"/>
</dbReference>
<comment type="caution">
    <text evidence="7">The sequence shown here is derived from an EMBL/GenBank/DDBJ whole genome shotgun (WGS) entry which is preliminary data.</text>
</comment>
<dbReference type="InterPro" id="IPR015421">
    <property type="entry name" value="PyrdxlP-dep_Trfase_major"/>
</dbReference>
<dbReference type="GO" id="GO:0047804">
    <property type="term" value="F:cysteine-S-conjugate beta-lyase activity"/>
    <property type="evidence" value="ECO:0007669"/>
    <property type="project" value="UniProtKB-EC"/>
</dbReference>
<keyword evidence="8" id="KW-1185">Reference proteome</keyword>
<dbReference type="InterPro" id="IPR051798">
    <property type="entry name" value="Class-II_PLP-Dep_Aminotrans"/>
</dbReference>
<comment type="cofactor">
    <cofactor evidence="1">
        <name>pyridoxal 5'-phosphate</name>
        <dbReference type="ChEBI" id="CHEBI:597326"/>
    </cofactor>
</comment>
<dbReference type="RefSeq" id="WP_307121407.1">
    <property type="nucleotide sequence ID" value="NZ_JAUSTM010000005.1"/>
</dbReference>
<dbReference type="EC" id="4.4.1.13" evidence="2"/>
<keyword evidence="3" id="KW-0663">Pyridoxal phosphate</keyword>
<evidence type="ECO:0000256" key="5">
    <source>
        <dbReference type="ARBA" id="ARBA00037974"/>
    </source>
</evidence>
<evidence type="ECO:0000256" key="4">
    <source>
        <dbReference type="ARBA" id="ARBA00023239"/>
    </source>
</evidence>
<keyword evidence="4 7" id="KW-0456">Lyase</keyword>
<evidence type="ECO:0000313" key="7">
    <source>
        <dbReference type="EMBL" id="MDQ0222190.1"/>
    </source>
</evidence>
<dbReference type="PANTHER" id="PTHR43525:SF1">
    <property type="entry name" value="PROTEIN MALY"/>
    <property type="match status" value="1"/>
</dbReference>
<evidence type="ECO:0000313" key="8">
    <source>
        <dbReference type="Proteomes" id="UP001223079"/>
    </source>
</evidence>
<name>A0ABT9YQC0_9STRE</name>
<dbReference type="Gene3D" id="3.40.640.10">
    <property type="entry name" value="Type I PLP-dependent aspartate aminotransferase-like (Major domain)"/>
    <property type="match status" value="1"/>
</dbReference>
<dbReference type="PANTHER" id="PTHR43525">
    <property type="entry name" value="PROTEIN MALY"/>
    <property type="match status" value="1"/>
</dbReference>
<dbReference type="InterPro" id="IPR004839">
    <property type="entry name" value="Aminotransferase_I/II_large"/>
</dbReference>
<dbReference type="EMBL" id="JAUSTM010000005">
    <property type="protein sequence ID" value="MDQ0222190.1"/>
    <property type="molecule type" value="Genomic_DNA"/>
</dbReference>
<dbReference type="Gene3D" id="3.90.1150.10">
    <property type="entry name" value="Aspartate Aminotransferase, domain 1"/>
    <property type="match status" value="1"/>
</dbReference>
<dbReference type="Pfam" id="PF00155">
    <property type="entry name" value="Aminotran_1_2"/>
    <property type="match status" value="1"/>
</dbReference>
<evidence type="ECO:0000256" key="3">
    <source>
        <dbReference type="ARBA" id="ARBA00022898"/>
    </source>
</evidence>